<name>A0A5Q2N5I3_9FIRM</name>
<reference evidence="2" key="1">
    <citation type="submission" date="2019-11" db="EMBL/GenBank/DDBJ databases">
        <title>Genome sequence of Heliorestis convoluta strain HH, an alkaliphilic and minimalistic phototrophic bacterium from a soda lake in Egypt.</title>
        <authorList>
            <person name="Dewey E.D."/>
            <person name="Stokes L.M."/>
            <person name="Burchell B.M."/>
            <person name="Shaffer K.N."/>
            <person name="Huntington A.M."/>
            <person name="Baker J.M."/>
            <person name="Nadendla S."/>
            <person name="Giglio M.G."/>
            <person name="Touchman J.W."/>
            <person name="Blankenship R.E."/>
            <person name="Madigan M.T."/>
            <person name="Sattley W.M."/>
        </authorList>
    </citation>
    <scope>NUCLEOTIDE SEQUENCE [LARGE SCALE GENOMIC DNA]</scope>
    <source>
        <strain evidence="2">HH</strain>
    </source>
</reference>
<dbReference type="Proteomes" id="UP000366051">
    <property type="component" value="Chromosome"/>
</dbReference>
<sequence length="190" mass="21960">MNVLIIPEDFRKDQYILQPIINAMFEGMGKKAKIRVCQEPLLGGISQATKTENIAKILKKYKGMVDLFLLCVDRDGKQHRKQRLEELEHFASTLLAEKAFFIAENAWQELEVWILAGHTMPSQWRWKDIRNETNPKEMYYLPFAKQCKLLDSPGEGRKILAAEAARNYNRIAKLCPEDIGALENRIRAVI</sequence>
<dbReference type="AlphaFoldDB" id="A0A5Q2N5I3"/>
<evidence type="ECO:0008006" key="3">
    <source>
        <dbReference type="Google" id="ProtNLM"/>
    </source>
</evidence>
<organism evidence="1 2">
    <name type="scientific">Heliorestis convoluta</name>
    <dbReference type="NCBI Taxonomy" id="356322"/>
    <lineage>
        <taxon>Bacteria</taxon>
        <taxon>Bacillati</taxon>
        <taxon>Bacillota</taxon>
        <taxon>Clostridia</taxon>
        <taxon>Eubacteriales</taxon>
        <taxon>Heliobacteriaceae</taxon>
        <taxon>Heliorestis</taxon>
    </lineage>
</organism>
<gene>
    <name evidence="1" type="ORF">FTV88_1353</name>
</gene>
<protein>
    <recommendedName>
        <fullName evidence="3">DUF4276 family protein</fullName>
    </recommendedName>
</protein>
<dbReference type="RefSeq" id="WP_153724860.1">
    <property type="nucleotide sequence ID" value="NZ_CP045875.1"/>
</dbReference>
<keyword evidence="2" id="KW-1185">Reference proteome</keyword>
<dbReference type="OrthoDB" id="7059563at2"/>
<proteinExistence type="predicted"/>
<accession>A0A5Q2N5I3</accession>
<dbReference type="KEGG" id="hcv:FTV88_1353"/>
<evidence type="ECO:0000313" key="1">
    <source>
        <dbReference type="EMBL" id="QGG47500.1"/>
    </source>
</evidence>
<evidence type="ECO:0000313" key="2">
    <source>
        <dbReference type="Proteomes" id="UP000366051"/>
    </source>
</evidence>
<dbReference type="EMBL" id="CP045875">
    <property type="protein sequence ID" value="QGG47500.1"/>
    <property type="molecule type" value="Genomic_DNA"/>
</dbReference>